<comment type="caution">
    <text evidence="1">The sequence shown here is derived from an EMBL/GenBank/DDBJ whole genome shotgun (WGS) entry which is preliminary data.</text>
</comment>
<evidence type="ECO:0000313" key="2">
    <source>
        <dbReference type="Proteomes" id="UP000245119"/>
    </source>
</evidence>
<dbReference type="Proteomes" id="UP000245119">
    <property type="component" value="Linkage Group LG4"/>
</dbReference>
<dbReference type="SUPFAM" id="SSF56436">
    <property type="entry name" value="C-type lectin-like"/>
    <property type="match status" value="1"/>
</dbReference>
<dbReference type="Gene3D" id="3.10.100.10">
    <property type="entry name" value="Mannose-Binding Protein A, subunit A"/>
    <property type="match status" value="1"/>
</dbReference>
<sequence length="245" mass="28329">MDEFGSKIQDSIETFNKSVSTHCLKIDRQTDKLEVLTEAMNEQQRKTEAWMSLMSNELKQIKSSLTETWTSKTADQLNDLKSNFSTIAKILVALETKTDTWVSEIRNKVIAIENILQVLDGKTVELNQTAQLTLSSLMRARCQDKGYTLYEGRCWKFYPLKYHYAQAERVCREDKGHLVHLKSRAQDVQPFLDFLAKQGKHLDSQWANCVWMGADDIKRRVPSSGLMDTPTYRLRPLDECSTRRL</sequence>
<organism evidence="1 2">
    <name type="scientific">Pomacea canaliculata</name>
    <name type="common">Golden apple snail</name>
    <dbReference type="NCBI Taxonomy" id="400727"/>
    <lineage>
        <taxon>Eukaryota</taxon>
        <taxon>Metazoa</taxon>
        <taxon>Spiralia</taxon>
        <taxon>Lophotrochozoa</taxon>
        <taxon>Mollusca</taxon>
        <taxon>Gastropoda</taxon>
        <taxon>Caenogastropoda</taxon>
        <taxon>Architaenioglossa</taxon>
        <taxon>Ampullarioidea</taxon>
        <taxon>Ampullariidae</taxon>
        <taxon>Pomacea</taxon>
    </lineage>
</organism>
<dbReference type="InterPro" id="IPR016186">
    <property type="entry name" value="C-type_lectin-like/link_sf"/>
</dbReference>
<evidence type="ECO:0000313" key="1">
    <source>
        <dbReference type="EMBL" id="PVD31797.1"/>
    </source>
</evidence>
<dbReference type="InterPro" id="IPR016187">
    <property type="entry name" value="CTDL_fold"/>
</dbReference>
<dbReference type="EMBL" id="PZQS01000004">
    <property type="protein sequence ID" value="PVD31797.1"/>
    <property type="molecule type" value="Genomic_DNA"/>
</dbReference>
<keyword evidence="2" id="KW-1185">Reference proteome</keyword>
<proteinExistence type="predicted"/>
<name>A0A2T7PEG0_POMCA</name>
<dbReference type="AlphaFoldDB" id="A0A2T7PEG0"/>
<evidence type="ECO:0008006" key="3">
    <source>
        <dbReference type="Google" id="ProtNLM"/>
    </source>
</evidence>
<gene>
    <name evidence="1" type="ORF">C0Q70_07215</name>
</gene>
<accession>A0A2T7PEG0</accession>
<reference evidence="1 2" key="1">
    <citation type="submission" date="2018-04" db="EMBL/GenBank/DDBJ databases">
        <title>The genome of golden apple snail Pomacea canaliculata provides insight into stress tolerance and invasive adaptation.</title>
        <authorList>
            <person name="Liu C."/>
            <person name="Liu B."/>
            <person name="Ren Y."/>
            <person name="Zhang Y."/>
            <person name="Wang H."/>
            <person name="Li S."/>
            <person name="Jiang F."/>
            <person name="Yin L."/>
            <person name="Zhang G."/>
            <person name="Qian W."/>
            <person name="Fan W."/>
        </authorList>
    </citation>
    <scope>NUCLEOTIDE SEQUENCE [LARGE SCALE GENOMIC DNA]</scope>
    <source>
        <strain evidence="1">SZHN2017</strain>
        <tissue evidence="1">Muscle</tissue>
    </source>
</reference>
<protein>
    <recommendedName>
        <fullName evidence="3">C-type lectin domain-containing protein</fullName>
    </recommendedName>
</protein>
<dbReference type="CDD" id="cd00037">
    <property type="entry name" value="CLECT"/>
    <property type="match status" value="1"/>
</dbReference>